<evidence type="ECO:0000256" key="3">
    <source>
        <dbReference type="ARBA" id="ARBA00022553"/>
    </source>
</evidence>
<dbReference type="PRINTS" id="PR00344">
    <property type="entry name" value="BCTRLSENSOR"/>
</dbReference>
<dbReference type="InterPro" id="IPR050736">
    <property type="entry name" value="Sensor_HK_Regulatory"/>
</dbReference>
<dbReference type="Gene3D" id="3.30.565.10">
    <property type="entry name" value="Histidine kinase-like ATPase, C-terminal domain"/>
    <property type="match status" value="1"/>
</dbReference>
<keyword evidence="5" id="KW-0418">Kinase</keyword>
<gene>
    <name evidence="8" type="ORF">LCGC14_2998940</name>
</gene>
<dbReference type="Pfam" id="PF02518">
    <property type="entry name" value="HATPase_c"/>
    <property type="match status" value="1"/>
</dbReference>
<name>A0A0F8X1M6_9ZZZZ</name>
<dbReference type="InterPro" id="IPR036890">
    <property type="entry name" value="HATPase_C_sf"/>
</dbReference>
<evidence type="ECO:0000256" key="4">
    <source>
        <dbReference type="ARBA" id="ARBA00022679"/>
    </source>
</evidence>
<keyword evidence="4" id="KW-0808">Transferase</keyword>
<dbReference type="AlphaFoldDB" id="A0A0F8X1M6"/>
<comment type="caution">
    <text evidence="8">The sequence shown here is derived from an EMBL/GenBank/DDBJ whole genome shotgun (WGS) entry which is preliminary data.</text>
</comment>
<dbReference type="EMBL" id="LAZR01061735">
    <property type="protein sequence ID" value="KKK62977.1"/>
    <property type="molecule type" value="Genomic_DNA"/>
</dbReference>
<dbReference type="InterPro" id="IPR005467">
    <property type="entry name" value="His_kinase_dom"/>
</dbReference>
<sequence>MSSYEAGEFEIKRSVFDLDAVVGECVQTARPTAEQKEIELKLDTDPVAEYSGDRDRVGQLFDNLLSNAIKYTPDKGRVALRSRLEDNQVRFEVQDTGVGLSEEDCQRVFEKFYRVGKDKNMAAGTGLGLPLAKHIVEDVHGGSLSAESTLGEGSTFAVTLPSAGQLTGQPA</sequence>
<proteinExistence type="predicted"/>
<dbReference type="PROSITE" id="PS50109">
    <property type="entry name" value="HIS_KIN"/>
    <property type="match status" value="1"/>
</dbReference>
<dbReference type="GO" id="GO:0004673">
    <property type="term" value="F:protein histidine kinase activity"/>
    <property type="evidence" value="ECO:0007669"/>
    <property type="project" value="UniProtKB-EC"/>
</dbReference>
<evidence type="ECO:0000256" key="2">
    <source>
        <dbReference type="ARBA" id="ARBA00012438"/>
    </source>
</evidence>
<feature type="domain" description="Histidine kinase" evidence="7">
    <location>
        <begin position="1"/>
        <end position="164"/>
    </location>
</feature>
<dbReference type="InterPro" id="IPR004358">
    <property type="entry name" value="Sig_transdc_His_kin-like_C"/>
</dbReference>
<dbReference type="InterPro" id="IPR003594">
    <property type="entry name" value="HATPase_dom"/>
</dbReference>
<accession>A0A0F8X1M6</accession>
<dbReference type="SMART" id="SM00387">
    <property type="entry name" value="HATPase_c"/>
    <property type="match status" value="1"/>
</dbReference>
<dbReference type="PANTHER" id="PTHR43711">
    <property type="entry name" value="TWO-COMPONENT HISTIDINE KINASE"/>
    <property type="match status" value="1"/>
</dbReference>
<dbReference type="FunFam" id="3.30.565.10:FF:000006">
    <property type="entry name" value="Sensor histidine kinase WalK"/>
    <property type="match status" value="1"/>
</dbReference>
<keyword evidence="6" id="KW-0902">Two-component regulatory system</keyword>
<evidence type="ECO:0000256" key="1">
    <source>
        <dbReference type="ARBA" id="ARBA00000085"/>
    </source>
</evidence>
<evidence type="ECO:0000256" key="5">
    <source>
        <dbReference type="ARBA" id="ARBA00022777"/>
    </source>
</evidence>
<evidence type="ECO:0000313" key="8">
    <source>
        <dbReference type="EMBL" id="KKK62977.1"/>
    </source>
</evidence>
<comment type="catalytic activity">
    <reaction evidence="1">
        <text>ATP + protein L-histidine = ADP + protein N-phospho-L-histidine.</text>
        <dbReference type="EC" id="2.7.13.3"/>
    </reaction>
</comment>
<protein>
    <recommendedName>
        <fullName evidence="2">histidine kinase</fullName>
        <ecNumber evidence="2">2.7.13.3</ecNumber>
    </recommendedName>
</protein>
<evidence type="ECO:0000259" key="7">
    <source>
        <dbReference type="PROSITE" id="PS50109"/>
    </source>
</evidence>
<reference evidence="8" key="1">
    <citation type="journal article" date="2015" name="Nature">
        <title>Complex archaea that bridge the gap between prokaryotes and eukaryotes.</title>
        <authorList>
            <person name="Spang A."/>
            <person name="Saw J.H."/>
            <person name="Jorgensen S.L."/>
            <person name="Zaremba-Niedzwiedzka K."/>
            <person name="Martijn J."/>
            <person name="Lind A.E."/>
            <person name="van Eijk R."/>
            <person name="Schleper C."/>
            <person name="Guy L."/>
            <person name="Ettema T.J."/>
        </authorList>
    </citation>
    <scope>NUCLEOTIDE SEQUENCE</scope>
</reference>
<organism evidence="8">
    <name type="scientific">marine sediment metagenome</name>
    <dbReference type="NCBI Taxonomy" id="412755"/>
    <lineage>
        <taxon>unclassified sequences</taxon>
        <taxon>metagenomes</taxon>
        <taxon>ecological metagenomes</taxon>
    </lineage>
</organism>
<dbReference type="SUPFAM" id="SSF55874">
    <property type="entry name" value="ATPase domain of HSP90 chaperone/DNA topoisomerase II/histidine kinase"/>
    <property type="match status" value="1"/>
</dbReference>
<keyword evidence="3" id="KW-0597">Phosphoprotein</keyword>
<evidence type="ECO:0000256" key="6">
    <source>
        <dbReference type="ARBA" id="ARBA00023012"/>
    </source>
</evidence>
<dbReference type="PANTHER" id="PTHR43711:SF1">
    <property type="entry name" value="HISTIDINE KINASE 1"/>
    <property type="match status" value="1"/>
</dbReference>
<dbReference type="GO" id="GO:0000160">
    <property type="term" value="P:phosphorelay signal transduction system"/>
    <property type="evidence" value="ECO:0007669"/>
    <property type="project" value="UniProtKB-KW"/>
</dbReference>
<dbReference type="EC" id="2.7.13.3" evidence="2"/>